<dbReference type="AlphaFoldDB" id="A0A6N8CPK5"/>
<organism evidence="2 3">
    <name type="scientific">Terrilactibacillus tamarindi</name>
    <dbReference type="NCBI Taxonomy" id="2599694"/>
    <lineage>
        <taxon>Bacteria</taxon>
        <taxon>Bacillati</taxon>
        <taxon>Bacillota</taxon>
        <taxon>Bacilli</taxon>
        <taxon>Bacillales</taxon>
        <taxon>Bacillaceae</taxon>
        <taxon>Terrilactibacillus</taxon>
    </lineage>
</organism>
<dbReference type="OrthoDB" id="7205479at2"/>
<sequence length="104" mass="11612">MMIAGYIHTFHFTSIWSVFGASVILSILNIIIRPILIILTLPVTIVTLGLFIFVINGMTLWIVSELMGPDFQIDGFGTAILASIIMTFCNLIISNFIVKPLRKR</sequence>
<feature type="transmembrane region" description="Helical" evidence="1">
    <location>
        <begin position="35"/>
        <end position="63"/>
    </location>
</feature>
<dbReference type="PANTHER" id="PTHR37309:SF1">
    <property type="entry name" value="SLR0284 PROTEIN"/>
    <property type="match status" value="1"/>
</dbReference>
<evidence type="ECO:0000256" key="1">
    <source>
        <dbReference type="SAM" id="Phobius"/>
    </source>
</evidence>
<evidence type="ECO:0000313" key="2">
    <source>
        <dbReference type="EMBL" id="MTT31588.1"/>
    </source>
</evidence>
<reference evidence="2 3" key="1">
    <citation type="submission" date="2019-11" db="EMBL/GenBank/DDBJ databases">
        <title>Terrilactibacillus tamarindus sp. nov. BCM23-1 isolated from bark of Tamarindus indica.</title>
        <authorList>
            <person name="Kingkaew E."/>
            <person name="Tanasupawat S."/>
        </authorList>
    </citation>
    <scope>NUCLEOTIDE SEQUENCE [LARGE SCALE GENOMIC DNA]</scope>
    <source>
        <strain evidence="2 3">BCM23-1</strain>
    </source>
</reference>
<protein>
    <recommendedName>
        <fullName evidence="4">Phage holin family protein</fullName>
    </recommendedName>
</protein>
<evidence type="ECO:0000313" key="3">
    <source>
        <dbReference type="Proteomes" id="UP000440978"/>
    </source>
</evidence>
<feature type="transmembrane region" description="Helical" evidence="1">
    <location>
        <begin position="6"/>
        <end position="28"/>
    </location>
</feature>
<keyword evidence="1" id="KW-1133">Transmembrane helix</keyword>
<name>A0A6N8CPK5_9BACI</name>
<dbReference type="Pfam" id="PF04020">
    <property type="entry name" value="Phage_holin_4_2"/>
    <property type="match status" value="1"/>
</dbReference>
<dbReference type="Proteomes" id="UP000440978">
    <property type="component" value="Unassembled WGS sequence"/>
</dbReference>
<dbReference type="PANTHER" id="PTHR37309">
    <property type="entry name" value="SLR0284 PROTEIN"/>
    <property type="match status" value="1"/>
</dbReference>
<feature type="transmembrane region" description="Helical" evidence="1">
    <location>
        <begin position="75"/>
        <end position="98"/>
    </location>
</feature>
<comment type="caution">
    <text evidence="2">The sequence shown here is derived from an EMBL/GenBank/DDBJ whole genome shotgun (WGS) entry which is preliminary data.</text>
</comment>
<keyword evidence="1" id="KW-0812">Transmembrane</keyword>
<keyword evidence="1" id="KW-0472">Membrane</keyword>
<proteinExistence type="predicted"/>
<keyword evidence="3" id="KW-1185">Reference proteome</keyword>
<gene>
    <name evidence="2" type="ORF">GMB86_06110</name>
</gene>
<dbReference type="InterPro" id="IPR007165">
    <property type="entry name" value="Phage_holin_4_2"/>
</dbReference>
<evidence type="ECO:0008006" key="4">
    <source>
        <dbReference type="Google" id="ProtNLM"/>
    </source>
</evidence>
<accession>A0A6N8CPK5</accession>
<dbReference type="EMBL" id="WNHB01000007">
    <property type="protein sequence ID" value="MTT31588.1"/>
    <property type="molecule type" value="Genomic_DNA"/>
</dbReference>